<dbReference type="SUPFAM" id="SSF47413">
    <property type="entry name" value="lambda repressor-like DNA-binding domains"/>
    <property type="match status" value="1"/>
</dbReference>
<keyword evidence="2" id="KW-1185">Reference proteome</keyword>
<reference evidence="1 2" key="1">
    <citation type="submission" date="2018-06" db="EMBL/GenBank/DDBJ databases">
        <authorList>
            <consortium name="Pathogen Informatics"/>
            <person name="Doyle S."/>
        </authorList>
    </citation>
    <scope>NUCLEOTIDE SEQUENCE [LARGE SCALE GENOMIC DNA]</scope>
    <source>
        <strain evidence="1 2">NCTC13292</strain>
    </source>
</reference>
<name>A0A378J122_9GAMM</name>
<dbReference type="Gene3D" id="1.10.260.40">
    <property type="entry name" value="lambda repressor-like DNA-binding domains"/>
    <property type="match status" value="1"/>
</dbReference>
<organism evidence="1 2">
    <name type="scientific">Legionella donaldsonii</name>
    <dbReference type="NCBI Taxonomy" id="45060"/>
    <lineage>
        <taxon>Bacteria</taxon>
        <taxon>Pseudomonadati</taxon>
        <taxon>Pseudomonadota</taxon>
        <taxon>Gammaproteobacteria</taxon>
        <taxon>Legionellales</taxon>
        <taxon>Legionellaceae</taxon>
        <taxon>Legionella</taxon>
    </lineage>
</organism>
<sequence>MTSEELVLIGEKLFGNWGWQTKLAKALRVDASTVRRWVSGHSTIPGPVEVALELLLKEKERFKKLEKIDMV</sequence>
<evidence type="ECO:0000313" key="1">
    <source>
        <dbReference type="EMBL" id="STX41442.1"/>
    </source>
</evidence>
<dbReference type="EMBL" id="UGOA01000001">
    <property type="protein sequence ID" value="STX41442.1"/>
    <property type="molecule type" value="Genomic_DNA"/>
</dbReference>
<gene>
    <name evidence="1" type="ORF">NCTC13292_00965</name>
</gene>
<dbReference type="AlphaFoldDB" id="A0A378J122"/>
<dbReference type="GO" id="GO:0003677">
    <property type="term" value="F:DNA binding"/>
    <property type="evidence" value="ECO:0007669"/>
    <property type="project" value="InterPro"/>
</dbReference>
<dbReference type="OrthoDB" id="3297680at2"/>
<protein>
    <submittedName>
        <fullName evidence="1">Uncharacterized protein</fullName>
    </submittedName>
</protein>
<evidence type="ECO:0000313" key="2">
    <source>
        <dbReference type="Proteomes" id="UP000254677"/>
    </source>
</evidence>
<dbReference type="InterPro" id="IPR010982">
    <property type="entry name" value="Lambda_DNA-bd_dom_sf"/>
</dbReference>
<proteinExistence type="predicted"/>
<accession>A0A378J122</accession>
<dbReference type="Proteomes" id="UP000254677">
    <property type="component" value="Unassembled WGS sequence"/>
</dbReference>
<dbReference type="RefSeq" id="WP_115220737.1">
    <property type="nucleotide sequence ID" value="NZ_CAXYJE010000004.1"/>
</dbReference>